<dbReference type="GeneID" id="24134672"/>
<evidence type="ECO:0000313" key="11">
    <source>
        <dbReference type="Proteomes" id="UP000030745"/>
    </source>
</evidence>
<dbReference type="Pfam" id="PF01529">
    <property type="entry name" value="DHHC"/>
    <property type="match status" value="1"/>
</dbReference>
<feature type="domain" description="Palmitoyltransferase DHHC" evidence="9">
    <location>
        <begin position="39"/>
        <end position="133"/>
    </location>
</feature>
<evidence type="ECO:0000256" key="7">
    <source>
        <dbReference type="ARBA" id="ARBA00038298"/>
    </source>
</evidence>
<dbReference type="OrthoDB" id="77018at2759"/>
<gene>
    <name evidence="10" type="ORF">SPRG_12735</name>
</gene>
<name>A0A067BV81_SAPPC</name>
<dbReference type="Proteomes" id="UP000030745">
    <property type="component" value="Unassembled WGS sequence"/>
</dbReference>
<dbReference type="GO" id="GO:0005783">
    <property type="term" value="C:endoplasmic reticulum"/>
    <property type="evidence" value="ECO:0007669"/>
    <property type="project" value="TreeGrafter"/>
</dbReference>
<comment type="similarity">
    <text evidence="7">Belongs to the DHHC palmitoyltransferase family. PFA5 subfamily.</text>
</comment>
<dbReference type="EC" id="2.3.1.225" evidence="8"/>
<dbReference type="EMBL" id="KK583268">
    <property type="protein sequence ID" value="KDO22454.1"/>
    <property type="molecule type" value="Genomic_DNA"/>
</dbReference>
<dbReference type="InterPro" id="IPR039859">
    <property type="entry name" value="PFA4/ZDH16/20/ERF2-like"/>
</dbReference>
<dbReference type="InterPro" id="IPR001594">
    <property type="entry name" value="Palmitoyltrfase_DHHC"/>
</dbReference>
<dbReference type="STRING" id="695850.A0A067BV81"/>
<keyword evidence="4 8" id="KW-1133">Transmembrane helix</keyword>
<dbReference type="RefSeq" id="XP_012206842.1">
    <property type="nucleotide sequence ID" value="XM_012351452.1"/>
</dbReference>
<keyword evidence="11" id="KW-1185">Reference proteome</keyword>
<keyword evidence="5 8" id="KW-0472">Membrane</keyword>
<evidence type="ECO:0000256" key="5">
    <source>
        <dbReference type="ARBA" id="ARBA00023136"/>
    </source>
</evidence>
<feature type="transmembrane region" description="Helical" evidence="8">
    <location>
        <begin position="116"/>
        <end position="137"/>
    </location>
</feature>
<sequence length="138" mass="15958">MQRREIEYRKRKIELMEKALAGADVAEAPQTQAIEAATKMDFCATCSLEPPLRSYHCPFCNRCVATFDHHCFFIGTCIGERNHCRFYWFILLSCMEVSTCLGIIHSSFHTEATLQLWLRTNGMALTAAMFFWVLVLFF</sequence>
<dbReference type="GO" id="GO:0005794">
    <property type="term" value="C:Golgi apparatus"/>
    <property type="evidence" value="ECO:0007669"/>
    <property type="project" value="TreeGrafter"/>
</dbReference>
<keyword evidence="3 8" id="KW-0812">Transmembrane</keyword>
<evidence type="ECO:0000256" key="8">
    <source>
        <dbReference type="RuleBase" id="RU079119"/>
    </source>
</evidence>
<dbReference type="GO" id="GO:0019706">
    <property type="term" value="F:protein-cysteine S-palmitoyltransferase activity"/>
    <property type="evidence" value="ECO:0007669"/>
    <property type="project" value="UniProtKB-EC"/>
</dbReference>
<reference evidence="10 11" key="1">
    <citation type="journal article" date="2013" name="PLoS Genet.">
        <title>Distinctive expansion of potential virulence genes in the genome of the oomycete fish pathogen Saprolegnia parasitica.</title>
        <authorList>
            <person name="Jiang R.H."/>
            <person name="de Bruijn I."/>
            <person name="Haas B.J."/>
            <person name="Belmonte R."/>
            <person name="Lobach L."/>
            <person name="Christie J."/>
            <person name="van den Ackerveken G."/>
            <person name="Bottin A."/>
            <person name="Bulone V."/>
            <person name="Diaz-Moreno S.M."/>
            <person name="Dumas B."/>
            <person name="Fan L."/>
            <person name="Gaulin E."/>
            <person name="Govers F."/>
            <person name="Grenville-Briggs L.J."/>
            <person name="Horner N.R."/>
            <person name="Levin J.Z."/>
            <person name="Mammella M."/>
            <person name="Meijer H.J."/>
            <person name="Morris P."/>
            <person name="Nusbaum C."/>
            <person name="Oome S."/>
            <person name="Phillips A.J."/>
            <person name="van Rooyen D."/>
            <person name="Rzeszutek E."/>
            <person name="Saraiva M."/>
            <person name="Secombes C.J."/>
            <person name="Seidl M.F."/>
            <person name="Snel B."/>
            <person name="Stassen J.H."/>
            <person name="Sykes S."/>
            <person name="Tripathy S."/>
            <person name="van den Berg H."/>
            <person name="Vega-Arreguin J.C."/>
            <person name="Wawra S."/>
            <person name="Young S.K."/>
            <person name="Zeng Q."/>
            <person name="Dieguez-Uribeondo J."/>
            <person name="Russ C."/>
            <person name="Tyler B.M."/>
            <person name="van West P."/>
        </authorList>
    </citation>
    <scope>NUCLEOTIDE SEQUENCE [LARGE SCALE GENOMIC DNA]</scope>
    <source>
        <strain evidence="10 11">CBS 223.65</strain>
    </source>
</reference>
<dbReference type="GO" id="GO:0006612">
    <property type="term" value="P:protein targeting to membrane"/>
    <property type="evidence" value="ECO:0007669"/>
    <property type="project" value="TreeGrafter"/>
</dbReference>
<dbReference type="PANTHER" id="PTHR22883">
    <property type="entry name" value="ZINC FINGER DHHC DOMAIN CONTAINING PROTEIN"/>
    <property type="match status" value="1"/>
</dbReference>
<evidence type="ECO:0000256" key="4">
    <source>
        <dbReference type="ARBA" id="ARBA00022989"/>
    </source>
</evidence>
<dbReference type="KEGG" id="spar:SPRG_12735"/>
<dbReference type="GO" id="GO:0016020">
    <property type="term" value="C:membrane"/>
    <property type="evidence" value="ECO:0007669"/>
    <property type="project" value="UniProtKB-SubCell"/>
</dbReference>
<evidence type="ECO:0000256" key="6">
    <source>
        <dbReference type="ARBA" id="ARBA00023315"/>
    </source>
</evidence>
<keyword evidence="2 8" id="KW-0808">Transferase</keyword>
<evidence type="ECO:0000256" key="2">
    <source>
        <dbReference type="ARBA" id="ARBA00022679"/>
    </source>
</evidence>
<comment type="subcellular location">
    <subcellularLocation>
        <location evidence="1">Membrane</location>
        <topology evidence="1">Multi-pass membrane protein</topology>
    </subcellularLocation>
</comment>
<evidence type="ECO:0000256" key="1">
    <source>
        <dbReference type="ARBA" id="ARBA00004141"/>
    </source>
</evidence>
<accession>A0A067BV81</accession>
<organism evidence="10 11">
    <name type="scientific">Saprolegnia parasitica (strain CBS 223.65)</name>
    <dbReference type="NCBI Taxonomy" id="695850"/>
    <lineage>
        <taxon>Eukaryota</taxon>
        <taxon>Sar</taxon>
        <taxon>Stramenopiles</taxon>
        <taxon>Oomycota</taxon>
        <taxon>Saprolegniomycetes</taxon>
        <taxon>Saprolegniales</taxon>
        <taxon>Saprolegniaceae</taxon>
        <taxon>Saprolegnia</taxon>
    </lineage>
</organism>
<proteinExistence type="inferred from homology"/>
<dbReference type="AlphaFoldDB" id="A0A067BV81"/>
<dbReference type="PANTHER" id="PTHR22883:SF23">
    <property type="entry name" value="PALMITOYLTRANSFERASE ZDHHC6"/>
    <property type="match status" value="1"/>
</dbReference>
<dbReference type="VEuPathDB" id="FungiDB:SPRG_12735"/>
<protein>
    <recommendedName>
        <fullName evidence="8">Palmitoyltransferase</fullName>
        <ecNumber evidence="8">2.3.1.225</ecNumber>
    </recommendedName>
</protein>
<dbReference type="PROSITE" id="PS50216">
    <property type="entry name" value="DHHC"/>
    <property type="match status" value="1"/>
</dbReference>
<evidence type="ECO:0000313" key="10">
    <source>
        <dbReference type="EMBL" id="KDO22454.1"/>
    </source>
</evidence>
<feature type="transmembrane region" description="Helical" evidence="8">
    <location>
        <begin position="86"/>
        <end position="104"/>
    </location>
</feature>
<comment type="domain">
    <text evidence="8">The DHHC domain is required for palmitoyltransferase activity.</text>
</comment>
<evidence type="ECO:0000259" key="9">
    <source>
        <dbReference type="Pfam" id="PF01529"/>
    </source>
</evidence>
<comment type="catalytic activity">
    <reaction evidence="8">
        <text>L-cysteinyl-[protein] + hexadecanoyl-CoA = S-hexadecanoyl-L-cysteinyl-[protein] + CoA</text>
        <dbReference type="Rhea" id="RHEA:36683"/>
        <dbReference type="Rhea" id="RHEA-COMP:10131"/>
        <dbReference type="Rhea" id="RHEA-COMP:11032"/>
        <dbReference type="ChEBI" id="CHEBI:29950"/>
        <dbReference type="ChEBI" id="CHEBI:57287"/>
        <dbReference type="ChEBI" id="CHEBI:57379"/>
        <dbReference type="ChEBI" id="CHEBI:74151"/>
        <dbReference type="EC" id="2.3.1.225"/>
    </reaction>
</comment>
<keyword evidence="6 8" id="KW-0012">Acyltransferase</keyword>
<evidence type="ECO:0000256" key="3">
    <source>
        <dbReference type="ARBA" id="ARBA00022692"/>
    </source>
</evidence>